<feature type="compositionally biased region" description="Acidic residues" evidence="1">
    <location>
        <begin position="62"/>
        <end position="79"/>
    </location>
</feature>
<dbReference type="EMBL" id="CP069115">
    <property type="protein sequence ID" value="QSS66232.1"/>
    <property type="molecule type" value="Genomic_DNA"/>
</dbReference>
<name>A0A8A1MNM0_AJECA</name>
<dbReference type="Proteomes" id="UP000663671">
    <property type="component" value="Chromosome 3"/>
</dbReference>
<evidence type="ECO:0000256" key="1">
    <source>
        <dbReference type="SAM" id="MobiDB-lite"/>
    </source>
</evidence>
<dbReference type="OrthoDB" id="4185608at2759"/>
<gene>
    <name evidence="2" type="ORF">I7I51_07089</name>
</gene>
<dbReference type="VEuPathDB" id="FungiDB:I7I51_07089"/>
<evidence type="ECO:0000313" key="3">
    <source>
        <dbReference type="Proteomes" id="UP000663671"/>
    </source>
</evidence>
<evidence type="ECO:0000313" key="2">
    <source>
        <dbReference type="EMBL" id="QSS66232.1"/>
    </source>
</evidence>
<protein>
    <submittedName>
        <fullName evidence="2">Uncharacterized protein</fullName>
    </submittedName>
</protein>
<proteinExistence type="predicted"/>
<sequence length="127" mass="13943">MQSEHIVMGVIAFLDSILLNAIKSSPHTTPQKIVNSTIKCFDAHLKPTYNIRGEESAAGGGEGEEEEEEDDDDDDDDATFDVIDRDEKIRREGVTDITDGCRRACGLFGPSVLNELVEDQCLEAAGW</sequence>
<organism evidence="2 3">
    <name type="scientific">Ajellomyces capsulatus</name>
    <name type="common">Darling's disease fungus</name>
    <name type="synonym">Histoplasma capsulatum</name>
    <dbReference type="NCBI Taxonomy" id="5037"/>
    <lineage>
        <taxon>Eukaryota</taxon>
        <taxon>Fungi</taxon>
        <taxon>Dikarya</taxon>
        <taxon>Ascomycota</taxon>
        <taxon>Pezizomycotina</taxon>
        <taxon>Eurotiomycetes</taxon>
        <taxon>Eurotiomycetidae</taxon>
        <taxon>Onygenales</taxon>
        <taxon>Ajellomycetaceae</taxon>
        <taxon>Histoplasma</taxon>
    </lineage>
</organism>
<reference evidence="2" key="1">
    <citation type="submission" date="2021-01" db="EMBL/GenBank/DDBJ databases">
        <title>Chromosome-level genome assembly of a human fungal pathogen reveals clustering of transcriptionally co-regulated genes.</title>
        <authorList>
            <person name="Voorhies M."/>
            <person name="Cohen S."/>
            <person name="Shea T.P."/>
            <person name="Petrus S."/>
            <person name="Munoz J.F."/>
            <person name="Poplawski S."/>
            <person name="Goldman W.E."/>
            <person name="Michael T."/>
            <person name="Cuomo C.A."/>
            <person name="Sil A."/>
            <person name="Beyhan S."/>
        </authorList>
    </citation>
    <scope>NUCLEOTIDE SEQUENCE</scope>
    <source>
        <strain evidence="2">WU24</strain>
    </source>
</reference>
<feature type="region of interest" description="Disordered" evidence="1">
    <location>
        <begin position="51"/>
        <end position="85"/>
    </location>
</feature>
<dbReference type="AlphaFoldDB" id="A0A8A1MNM0"/>
<accession>A0A8A1MNM0</accession>